<evidence type="ECO:0000313" key="9">
    <source>
        <dbReference type="Proteomes" id="UP000538196"/>
    </source>
</evidence>
<dbReference type="PANTHER" id="PTHR47053">
    <property type="entry name" value="MUREIN DD-ENDOPEPTIDASE MEPH-RELATED"/>
    <property type="match status" value="1"/>
</dbReference>
<reference evidence="8 9" key="1">
    <citation type="submission" date="2020-08" db="EMBL/GenBank/DDBJ databases">
        <title>Sequencing the genomes of 1000 actinobacteria strains.</title>
        <authorList>
            <person name="Klenk H.-P."/>
        </authorList>
    </citation>
    <scope>NUCLEOTIDE SEQUENCE [LARGE SCALE GENOMIC DNA]</scope>
    <source>
        <strain evidence="8 9">DSM 20146</strain>
    </source>
</reference>
<dbReference type="Gene3D" id="3.90.1720.10">
    <property type="entry name" value="endopeptidase domain like (from Nostoc punctiforme)"/>
    <property type="match status" value="1"/>
</dbReference>
<keyword evidence="3 8" id="KW-0378">Hydrolase</keyword>
<evidence type="ECO:0000259" key="7">
    <source>
        <dbReference type="PROSITE" id="PS51935"/>
    </source>
</evidence>
<keyword evidence="6" id="KW-1133">Transmembrane helix</keyword>
<dbReference type="InterPro" id="IPR000064">
    <property type="entry name" value="NLP_P60_dom"/>
</dbReference>
<dbReference type="Pfam" id="PF00877">
    <property type="entry name" value="NLPC_P60"/>
    <property type="match status" value="1"/>
</dbReference>
<dbReference type="RefSeq" id="WP_221209342.1">
    <property type="nucleotide sequence ID" value="NZ_JACHVP010000001.1"/>
</dbReference>
<dbReference type="GO" id="GO:0006508">
    <property type="term" value="P:proteolysis"/>
    <property type="evidence" value="ECO:0007669"/>
    <property type="project" value="UniProtKB-KW"/>
</dbReference>
<keyword evidence="9" id="KW-1185">Reference proteome</keyword>
<gene>
    <name evidence="8" type="ORF">FHX33_001952</name>
</gene>
<dbReference type="GO" id="GO:0008234">
    <property type="term" value="F:cysteine-type peptidase activity"/>
    <property type="evidence" value="ECO:0007669"/>
    <property type="project" value="UniProtKB-KW"/>
</dbReference>
<dbReference type="PROSITE" id="PS51935">
    <property type="entry name" value="NLPC_P60"/>
    <property type="match status" value="1"/>
</dbReference>
<evidence type="ECO:0000256" key="5">
    <source>
        <dbReference type="SAM" id="MobiDB-lite"/>
    </source>
</evidence>
<feature type="compositionally biased region" description="Low complexity" evidence="5">
    <location>
        <begin position="44"/>
        <end position="81"/>
    </location>
</feature>
<dbReference type="Proteomes" id="UP000538196">
    <property type="component" value="Unassembled WGS sequence"/>
</dbReference>
<feature type="region of interest" description="Disordered" evidence="5">
    <location>
        <begin position="1"/>
        <end position="89"/>
    </location>
</feature>
<dbReference type="PANTHER" id="PTHR47053:SF1">
    <property type="entry name" value="MUREIN DD-ENDOPEPTIDASE MEPH-RELATED"/>
    <property type="match status" value="1"/>
</dbReference>
<sequence>MANSSTPGPAQDRTSTEATPTTAATGTPADSALVSRRSLRAERTAQAAAPQRTSTAARAAAPAKPAASSSSGGSASTGSSAVVKKTPAKKRKGGWAINVAVMTVATGIIATMSLPAFAFNPDNAEGSAFGPSAADSMKKAQSQTVEVGTTVASTAVARDAASATTEEQLATQKAAAAAEAARQRAAVTLTNYANSYSGPSVSDFLANPPYPNFSLDSVFSVAQQYIGTPYVFGGASPAGFDCSGYVQFVYAQFGVSLPHSVSGQAAAGKRISIEDARPGDIVIMSGHDGFYAGNGNIMDAPEVGRSISVRPIWTSDFYIVRLGI</sequence>
<dbReference type="EMBL" id="JACHVP010000001">
    <property type="protein sequence ID" value="MBB2967220.1"/>
    <property type="molecule type" value="Genomic_DNA"/>
</dbReference>
<keyword evidence="6" id="KW-0472">Membrane</keyword>
<dbReference type="AlphaFoldDB" id="A0A7W4YJT4"/>
<comment type="similarity">
    <text evidence="1">Belongs to the peptidase C40 family.</text>
</comment>
<feature type="transmembrane region" description="Helical" evidence="6">
    <location>
        <begin position="95"/>
        <end position="119"/>
    </location>
</feature>
<accession>A0A7W4YJT4</accession>
<evidence type="ECO:0000256" key="3">
    <source>
        <dbReference type="ARBA" id="ARBA00022801"/>
    </source>
</evidence>
<keyword evidence="4" id="KW-0788">Thiol protease</keyword>
<evidence type="ECO:0000256" key="6">
    <source>
        <dbReference type="SAM" id="Phobius"/>
    </source>
</evidence>
<evidence type="ECO:0000313" key="8">
    <source>
        <dbReference type="EMBL" id="MBB2967220.1"/>
    </source>
</evidence>
<dbReference type="InterPro" id="IPR038765">
    <property type="entry name" value="Papain-like_cys_pep_sf"/>
</dbReference>
<evidence type="ECO:0000256" key="2">
    <source>
        <dbReference type="ARBA" id="ARBA00022670"/>
    </source>
</evidence>
<keyword evidence="6" id="KW-0812">Transmembrane</keyword>
<dbReference type="SUPFAM" id="SSF54001">
    <property type="entry name" value="Cysteine proteinases"/>
    <property type="match status" value="1"/>
</dbReference>
<evidence type="ECO:0000256" key="1">
    <source>
        <dbReference type="ARBA" id="ARBA00007074"/>
    </source>
</evidence>
<dbReference type="InterPro" id="IPR051202">
    <property type="entry name" value="Peptidase_C40"/>
</dbReference>
<proteinExistence type="inferred from homology"/>
<protein>
    <submittedName>
        <fullName evidence="8">Cell wall-associated NlpC family hydrolase</fullName>
    </submittedName>
</protein>
<evidence type="ECO:0000256" key="4">
    <source>
        <dbReference type="ARBA" id="ARBA00022807"/>
    </source>
</evidence>
<organism evidence="8 9">
    <name type="scientific">Leifsonia aquatica</name>
    <name type="common">Corynebacterium aquaticum</name>
    <dbReference type="NCBI Taxonomy" id="144185"/>
    <lineage>
        <taxon>Bacteria</taxon>
        <taxon>Bacillati</taxon>
        <taxon>Actinomycetota</taxon>
        <taxon>Actinomycetes</taxon>
        <taxon>Micrococcales</taxon>
        <taxon>Microbacteriaceae</taxon>
        <taxon>Leifsonia</taxon>
    </lineage>
</organism>
<name>A0A7W4YJT4_LEIAQ</name>
<comment type="caution">
    <text evidence="8">The sequence shown here is derived from an EMBL/GenBank/DDBJ whole genome shotgun (WGS) entry which is preliminary data.</text>
</comment>
<feature type="compositionally biased region" description="Low complexity" evidence="5">
    <location>
        <begin position="16"/>
        <end position="32"/>
    </location>
</feature>
<keyword evidence="2" id="KW-0645">Protease</keyword>
<feature type="domain" description="NlpC/P60" evidence="7">
    <location>
        <begin position="212"/>
        <end position="324"/>
    </location>
</feature>